<evidence type="ECO:0000313" key="11">
    <source>
        <dbReference type="EMBL" id="KAL1235225.1"/>
    </source>
</evidence>
<feature type="binding site" evidence="6">
    <location>
        <position position="230"/>
    </location>
    <ligand>
        <name>ATP</name>
        <dbReference type="ChEBI" id="CHEBI:30616"/>
    </ligand>
</feature>
<evidence type="ECO:0000313" key="12">
    <source>
        <dbReference type="Proteomes" id="UP001558632"/>
    </source>
</evidence>
<evidence type="ECO:0000256" key="7">
    <source>
        <dbReference type="PROSITE-ProRule" id="PRU00782"/>
    </source>
</evidence>
<organism evidence="11 12">
    <name type="scientific">Trichinella spiralis</name>
    <name type="common">Trichina worm</name>
    <dbReference type="NCBI Taxonomy" id="6334"/>
    <lineage>
        <taxon>Eukaryota</taxon>
        <taxon>Metazoa</taxon>
        <taxon>Ecdysozoa</taxon>
        <taxon>Nematoda</taxon>
        <taxon>Enoplea</taxon>
        <taxon>Dorylaimia</taxon>
        <taxon>Trichinellida</taxon>
        <taxon>Trichinellidae</taxon>
        <taxon>Trichinella</taxon>
    </lineage>
</organism>
<comment type="caution">
    <text evidence="11">The sequence shown here is derived from an EMBL/GenBank/DDBJ whole genome shotgun (WGS) entry which is preliminary data.</text>
</comment>
<evidence type="ECO:0000259" key="8">
    <source>
        <dbReference type="PROSITE" id="PS51456"/>
    </source>
</evidence>
<evidence type="ECO:0000256" key="6">
    <source>
        <dbReference type="HAMAP-Rule" id="MF_03167"/>
    </source>
</evidence>
<dbReference type="CDD" id="cd04867">
    <property type="entry name" value="TGS_YchF_OLA1"/>
    <property type="match status" value="1"/>
</dbReference>
<dbReference type="Gene3D" id="3.40.50.300">
    <property type="entry name" value="P-loop containing nucleotide triphosphate hydrolases"/>
    <property type="match status" value="1"/>
</dbReference>
<keyword evidence="1 6" id="KW-0547">Nucleotide-binding</keyword>
<keyword evidence="6" id="KW-0963">Cytoplasm</keyword>
<sequence length="1801" mass="207198">MPPKQKESVQAPNRIIGRIGSNLKIGIVGLPNVGKSTFFNVLTKNQVPAENYPFCTIDPNESRVAVPDKRFDFLCDYYKPVSQVPAYLNVVDIAGLVKGASEGQGLGNAFLSHISACDALFMMCRAFEEEDVTHVEGDVNPVRDLKIIFDELRLKDIQYVDGVLEKMEKTVVRANDKSKMFEFETLKLVQKYLKEDCRHVRFQTWNDKQIDILNKHLFLTAKPVVYLINVSEQDYIQKRNKWLPRIKAQIDEQDPGAVMIPFSCMLESHLYELPVDEREEYLKKRCSENNLNTEEVGCRSALEKIINAGYKVLQLEYFFTTGKDEVKAWTIQKGTKAPQAAGRIHTDFEKGFIMAEVMKFDDFKNEGSEAAAKAAGKYRQQGRNYVVEDGDIILFKFNAGAGKSVEFKEKFSSFHLANCSVYFAFKSFRLSLPMTHNNSFAHFKIALSPLTCENVEKMTKIKRQNDFDDSRFFQTNYSKGTSVWIADDKEIWISGNIIENSTADDGHFLTLQLENDKKVKLKFSKKSELPLLRNPEFLMDSNDLTSLSYIQEPDILYALKNRFERECIYTYFGIVLVSVNPYKDVDLYDKSIYKLYRNGNVRQLDPHIFGIAEEAFSSLDQQKQNQSIIISGESGAGKTVSANHVFRYLTQACAHRHAIDSLIIASNSLIEAFGNAKTVQNDNSSRFGKFTRIFFDDRLNASGAKMEAYLLEKSRISFQGKCERNYHIFYQMSTARESTPLLKGFNMKHHSSYKYLCSNEDACMLTANDSKKFEETVNCFKILGFKDDEIREIFAVLIGILHFGNLSFSGEANNKKAIRKNSANDLNRCCELLGLNEEDLAEKFTYQRLAIRREVVHRQLNSADADALKDGICKYIYESLFRWIIKKINDRLSEKSPLSEMNFIGVLDIYGFEIFPTNSFEQLCINFANELLQQQFYKHVFKLEQEEYVKENICWSFIDFPDNEACLLLFEARLGIFSLLDQECQLPRPSDNNFYNELKNSKQCRESCSFKLPAIAGDEFLVVHYAGTVKYCVRDFVKKNLDTVNESFNEVLRNSRNCFLVQLLQAGSCPQLQKSSKRTVGSQFRKSLSTLMDTLNSTNPHYVRCIKPNDEKLPFTFNNARTIQQITACSLLETLKISAAGHPTRWKYESFFERYFLLLTMKERNEQSTTLSEKCRQICERFLNNENFEFGSTKIFFRTGQIALLEAERHMKLNKSVLLIQKCVRKFIAARRDIRKIETATRTVQNACFAWLAWRRIKFLQIHRAAIAIQSFFKMIIQRKRYLLIRNVVLNLQSYGRAILVRSTFQKKTKAAIIIQRYMRTWLKKKQTNLIPSSQLQSRQINDALSKISSVVVEINNNDNAFDTSLLMAKEPKLENANLSAKSVNECRCSENDDGLEKCQLIFKIFNECTSSTAFREEFVKRLKKDTIVKNLLHVLLMEANKSELLPAKNMDDCLSSSTTAKKNGQLSPSLQVFDHVGFVNALVNECYQNQTCLPVILLLAFRYYDVLGIPEKSTQLYFEVENAITVFLFDSTSCFLFLFWLQNMRRLNHLLSQYSGSSQFSTPAIEHLIEKYKFRRTNPQIILSHCQWQVSNIYRNLFHECIAPRICPLLVPALLEFKSDDVNKCIAKRGAKEGKKFEDKHMEMLIHHLDTVHNAAMIVPFDAEAMQCLFSDIAKSGVRIKHNVCVLVQWFKKHQFARKTDADIQGFNEICSSLKVSQIINVLRHYSPIRDYEPKVSASFICNVKQKLLALRKETETGNEPTIIPENYLNANDLLNFEPCDVDLKTVEIPASVEAYAAKV</sequence>
<gene>
    <name evidence="11" type="ORF">TSPI_06835</name>
</gene>
<comment type="subcellular location">
    <subcellularLocation>
        <location evidence="6">Cytoplasm</location>
    </subcellularLocation>
</comment>
<dbReference type="PRINTS" id="PR00193">
    <property type="entry name" value="MYOSINHEAVY"/>
</dbReference>
<dbReference type="PROSITE" id="PS51456">
    <property type="entry name" value="MYOSIN_MOTOR"/>
    <property type="match status" value="1"/>
</dbReference>
<dbReference type="Gene3D" id="1.20.58.530">
    <property type="match status" value="1"/>
</dbReference>
<dbReference type="HAMAP" id="MF_00944">
    <property type="entry name" value="YchF_OLA1_ATPase"/>
    <property type="match status" value="1"/>
</dbReference>
<dbReference type="InterPro" id="IPR027417">
    <property type="entry name" value="P-loop_NTPase"/>
</dbReference>
<dbReference type="PROSITE" id="PS50096">
    <property type="entry name" value="IQ"/>
    <property type="match status" value="1"/>
</dbReference>
<dbReference type="Gene3D" id="1.10.150.300">
    <property type="entry name" value="TGS-like domain"/>
    <property type="match status" value="1"/>
</dbReference>
<dbReference type="InterPro" id="IPR036103">
    <property type="entry name" value="MYSc_Myo5"/>
</dbReference>
<comment type="similarity">
    <text evidence="7">Belongs to the TRAFAC class myosin-kinesin ATPase superfamily. Myosin family.</text>
</comment>
<dbReference type="InterPro" id="IPR000048">
    <property type="entry name" value="IQ_motif_EF-hand-BS"/>
</dbReference>
<dbReference type="InterPro" id="IPR012676">
    <property type="entry name" value="TGS-like"/>
</dbReference>
<evidence type="ECO:0000259" key="10">
    <source>
        <dbReference type="PROSITE" id="PS51880"/>
    </source>
</evidence>
<evidence type="ECO:0000256" key="2">
    <source>
        <dbReference type="ARBA" id="ARBA00022840"/>
    </source>
</evidence>
<proteinExistence type="inferred from homology"/>
<dbReference type="Pfam" id="PF01926">
    <property type="entry name" value="MMR_HSR1"/>
    <property type="match status" value="1"/>
</dbReference>
<dbReference type="PROSITE" id="PS51880">
    <property type="entry name" value="TGS"/>
    <property type="match status" value="1"/>
</dbReference>
<dbReference type="Gene3D" id="1.20.5.190">
    <property type="match status" value="1"/>
</dbReference>
<dbReference type="SMART" id="SM00015">
    <property type="entry name" value="IQ"/>
    <property type="match status" value="4"/>
</dbReference>
<keyword evidence="3 7" id="KW-0518">Myosin</keyword>
<dbReference type="Gene3D" id="1.10.10.820">
    <property type="match status" value="1"/>
</dbReference>
<dbReference type="Pfam" id="PF06071">
    <property type="entry name" value="YchF-GTPase_C"/>
    <property type="match status" value="1"/>
</dbReference>
<dbReference type="NCBIfam" id="TIGR00092">
    <property type="entry name" value="redox-regulated ATPase YchF"/>
    <property type="match status" value="1"/>
</dbReference>
<accession>A0ABR3KGA7</accession>
<dbReference type="Gene3D" id="3.10.20.30">
    <property type="match status" value="1"/>
</dbReference>
<feature type="region of interest" description="Actin-binding" evidence="7">
    <location>
        <begin position="1088"/>
        <end position="1110"/>
    </location>
</feature>
<dbReference type="InterPro" id="IPR023192">
    <property type="entry name" value="TGS-like_dom_sf"/>
</dbReference>
<feature type="binding site" evidence="7">
    <location>
        <begin position="632"/>
        <end position="639"/>
    </location>
    <ligand>
        <name>ATP</name>
        <dbReference type="ChEBI" id="CHEBI:30616"/>
    </ligand>
</feature>
<dbReference type="CDD" id="cd01900">
    <property type="entry name" value="YchF"/>
    <property type="match status" value="1"/>
</dbReference>
<keyword evidence="12" id="KW-1185">Reference proteome</keyword>
<reference evidence="11 12" key="1">
    <citation type="submission" date="2024-07" db="EMBL/GenBank/DDBJ databases">
        <title>Enhanced genomic and transcriptomic resources for Trichinella pseudospiralis and T. spiralis underpin the discovery of pronounced molecular differences between stages and species.</title>
        <authorList>
            <person name="Pasi K.K."/>
            <person name="La Rosa G."/>
            <person name="Gomez-Morales M.A."/>
            <person name="Tosini F."/>
            <person name="Sumanam S."/>
            <person name="Young N.D."/>
            <person name="Chang B.C."/>
            <person name="Robin G.B."/>
        </authorList>
    </citation>
    <scope>NUCLEOTIDE SEQUENCE [LARGE SCALE GENOMIC DNA]</scope>
    <source>
        <strain evidence="11">ISS534</strain>
    </source>
</reference>
<dbReference type="InterPro" id="IPR004095">
    <property type="entry name" value="TGS"/>
</dbReference>
<dbReference type="Gene3D" id="3.40.850.10">
    <property type="entry name" value="Kinesin motor domain"/>
    <property type="match status" value="1"/>
</dbReference>
<dbReference type="SMART" id="SM00242">
    <property type="entry name" value="MYSc"/>
    <property type="match status" value="1"/>
</dbReference>
<feature type="binding site" evidence="6">
    <location>
        <begin position="32"/>
        <end position="37"/>
    </location>
    <ligand>
        <name>ATP</name>
        <dbReference type="ChEBI" id="CHEBI:30616"/>
    </ligand>
</feature>
<protein>
    <recommendedName>
        <fullName evidence="6">Obg-like ATPase 1</fullName>
    </recommendedName>
</protein>
<evidence type="ECO:0000256" key="5">
    <source>
        <dbReference type="ARBA" id="ARBA00023203"/>
    </source>
</evidence>
<keyword evidence="6" id="KW-0378">Hydrolase</keyword>
<evidence type="ECO:0000256" key="4">
    <source>
        <dbReference type="ARBA" id="ARBA00023175"/>
    </source>
</evidence>
<dbReference type="InterPro" id="IPR031167">
    <property type="entry name" value="G_OBG"/>
</dbReference>
<keyword evidence="2 6" id="KW-0067">ATP-binding</keyword>
<dbReference type="SUPFAM" id="SSF52540">
    <property type="entry name" value="P-loop containing nucleoside triphosphate hydrolases"/>
    <property type="match status" value="2"/>
</dbReference>
<comment type="similarity">
    <text evidence="6">Belongs to the TRAFAC class OBG-HflX-like GTPase superfamily. OBG GTPase family. YchF/OLA1 subfamily.</text>
</comment>
<feature type="domain" description="TGS" evidence="10">
    <location>
        <begin position="314"/>
        <end position="397"/>
    </location>
</feature>
<comment type="subunit">
    <text evidence="6">Monomer.</text>
</comment>
<dbReference type="InterPro" id="IPR004396">
    <property type="entry name" value="ATPase_YchF/OLA1"/>
</dbReference>
<keyword evidence="4 7" id="KW-0505">Motor protein</keyword>
<dbReference type="InterPro" id="IPR013029">
    <property type="entry name" value="YchF_C"/>
</dbReference>
<name>A0ABR3KGA7_TRISP</name>
<evidence type="ECO:0000256" key="3">
    <source>
        <dbReference type="ARBA" id="ARBA00023123"/>
    </source>
</evidence>
<evidence type="ECO:0000259" key="9">
    <source>
        <dbReference type="PROSITE" id="PS51710"/>
    </source>
</evidence>
<dbReference type="CDD" id="cd01380">
    <property type="entry name" value="MYSc_Myo5"/>
    <property type="match status" value="1"/>
</dbReference>
<dbReference type="Gene3D" id="1.20.5.4820">
    <property type="match status" value="1"/>
</dbReference>
<dbReference type="EMBL" id="JBEUSY010000379">
    <property type="protein sequence ID" value="KAL1235225.1"/>
    <property type="molecule type" value="Genomic_DNA"/>
</dbReference>
<evidence type="ECO:0000256" key="1">
    <source>
        <dbReference type="ARBA" id="ARBA00022741"/>
    </source>
</evidence>
<dbReference type="SUPFAM" id="SSF81271">
    <property type="entry name" value="TGS-like"/>
    <property type="match status" value="1"/>
</dbReference>
<dbReference type="Proteomes" id="UP001558632">
    <property type="component" value="Unassembled WGS sequence"/>
</dbReference>
<dbReference type="InterPro" id="IPR012675">
    <property type="entry name" value="Beta-grasp_dom_sf"/>
</dbReference>
<dbReference type="Pfam" id="PF00612">
    <property type="entry name" value="IQ"/>
    <property type="match status" value="2"/>
</dbReference>
<dbReference type="InterPro" id="IPR001609">
    <property type="entry name" value="Myosin_head_motor_dom-like"/>
</dbReference>
<dbReference type="InterPro" id="IPR041706">
    <property type="entry name" value="YchF_N"/>
</dbReference>
<feature type="domain" description="OBG-type G" evidence="9">
    <location>
        <begin position="23"/>
        <end position="282"/>
    </location>
</feature>
<dbReference type="Pfam" id="PF00063">
    <property type="entry name" value="Myosin_head"/>
    <property type="match status" value="1"/>
</dbReference>
<comment type="function">
    <text evidence="6">Hydrolyzes ATP, and can also hydrolyze GTP with lower efficiency. Has lower affinity for GTP.</text>
</comment>
<dbReference type="PROSITE" id="PS51710">
    <property type="entry name" value="G_OBG"/>
    <property type="match status" value="1"/>
</dbReference>
<dbReference type="Gene3D" id="1.20.120.720">
    <property type="entry name" value="Myosin VI head, motor domain, U50 subdomain"/>
    <property type="match status" value="1"/>
</dbReference>
<dbReference type="InterPro" id="IPR036961">
    <property type="entry name" value="Kinesin_motor_dom_sf"/>
</dbReference>
<feature type="domain" description="Myosin motor" evidence="8">
    <location>
        <begin position="539"/>
        <end position="1210"/>
    </location>
</feature>
<dbReference type="PANTHER" id="PTHR13140">
    <property type="entry name" value="MYOSIN"/>
    <property type="match status" value="1"/>
</dbReference>
<dbReference type="PANTHER" id="PTHR13140:SF706">
    <property type="entry name" value="DILUTE CLASS UNCONVENTIONAL MYOSIN, ISOFORM C"/>
    <property type="match status" value="1"/>
</dbReference>
<dbReference type="InterPro" id="IPR006073">
    <property type="entry name" value="GTP-bd"/>
</dbReference>
<keyword evidence="5 7" id="KW-0009">Actin-binding</keyword>